<dbReference type="Gene3D" id="1.10.150.50">
    <property type="entry name" value="Transcription Factor, Ets-1"/>
    <property type="match status" value="1"/>
</dbReference>
<comment type="caution">
    <text evidence="4">The sequence shown here is derived from an EMBL/GenBank/DDBJ whole genome shotgun (WGS) entry which is preliminary data.</text>
</comment>
<feature type="domain" description="SAM" evidence="3">
    <location>
        <begin position="366"/>
        <end position="431"/>
    </location>
</feature>
<feature type="region of interest" description="Disordered" evidence="1">
    <location>
        <begin position="162"/>
        <end position="181"/>
    </location>
</feature>
<dbReference type="InterPro" id="IPR035897">
    <property type="entry name" value="Toll_tir_struct_dom_sf"/>
</dbReference>
<dbReference type="SUPFAM" id="SSF47769">
    <property type="entry name" value="SAM/Pointed domain"/>
    <property type="match status" value="1"/>
</dbReference>
<keyword evidence="5" id="KW-1185">Reference proteome</keyword>
<dbReference type="InterPro" id="IPR013761">
    <property type="entry name" value="SAM/pointed_sf"/>
</dbReference>
<dbReference type="InterPro" id="IPR000157">
    <property type="entry name" value="TIR_dom"/>
</dbReference>
<protein>
    <submittedName>
        <fullName evidence="4">Uncharacterized protein</fullName>
    </submittedName>
</protein>
<dbReference type="AlphaFoldDB" id="A0AAD9KW96"/>
<dbReference type="Proteomes" id="UP001209878">
    <property type="component" value="Unassembled WGS sequence"/>
</dbReference>
<evidence type="ECO:0000256" key="1">
    <source>
        <dbReference type="SAM" id="MobiDB-lite"/>
    </source>
</evidence>
<dbReference type="GO" id="GO:0007165">
    <property type="term" value="P:signal transduction"/>
    <property type="evidence" value="ECO:0007669"/>
    <property type="project" value="InterPro"/>
</dbReference>
<proteinExistence type="predicted"/>
<sequence length="512" mass="58820">MDASGNTAVANSVTVMVTSIGREYCVDPKKNVATSDDFMRGKDRPEVEGANARFLTRENRHEISSREPPADAHSRNPEVTIESRQFVYRLNEEIRNERNRKPDGGSSISIDPKKKKLCSCSEVINQDAAVISVTNTRKEGESTFYTRDEFLIDTEKSYEQTVTKESVSSKPQSHHGSRQHKKRMKKAILMSYSPDAGFIERKFVVETVRQLKENNLAEDIWFDKDEKITDNPCWFSMRMEAVEKCKAAILILSDSYFSCPVSVYEGKALLERQHVDKNSVKIYLVLFELSKDTQIPRCYNHLLRDLVDLTKPEHSKKSLAERTSVVVGSLMLEIEKHASMHVAPPPYIPPDTEFSGEYKEKKICNWEANDLQEWLFRLGIKEFYRQSLAENMVDGFLLMSLTDQDMIHFLGIDSRAARKKIMQQILLILDKEQKLSANWHLRARLQRPKSNSVYLIYDPADVRLAQSFKHDIMKKHLQVGYKLILTSTVQNSTMNSSFGFLRIVSFNLLTAI</sequence>
<feature type="compositionally biased region" description="Polar residues" evidence="1">
    <location>
        <begin position="162"/>
        <end position="171"/>
    </location>
</feature>
<feature type="compositionally biased region" description="Basic residues" evidence="1">
    <location>
        <begin position="172"/>
        <end position="181"/>
    </location>
</feature>
<dbReference type="InterPro" id="IPR001660">
    <property type="entry name" value="SAM"/>
</dbReference>
<dbReference type="PROSITE" id="PS50105">
    <property type="entry name" value="SAM_DOMAIN"/>
    <property type="match status" value="1"/>
</dbReference>
<evidence type="ECO:0000313" key="4">
    <source>
        <dbReference type="EMBL" id="KAK2178544.1"/>
    </source>
</evidence>
<dbReference type="EMBL" id="JAODUO010000539">
    <property type="protein sequence ID" value="KAK2178544.1"/>
    <property type="molecule type" value="Genomic_DNA"/>
</dbReference>
<accession>A0AAD9KW96</accession>
<dbReference type="PANTHER" id="PTHR47508">
    <property type="entry name" value="SAM DOMAIN-CONTAINING PROTEIN-RELATED"/>
    <property type="match status" value="1"/>
</dbReference>
<name>A0AAD9KW96_RIDPI</name>
<dbReference type="SMART" id="SM00454">
    <property type="entry name" value="SAM"/>
    <property type="match status" value="1"/>
</dbReference>
<dbReference type="PANTHER" id="PTHR47508:SF2">
    <property type="entry name" value="TIR DOMAIN-CONTAINING PROTEIN"/>
    <property type="match status" value="1"/>
</dbReference>
<dbReference type="Gene3D" id="3.40.50.10140">
    <property type="entry name" value="Toll/interleukin-1 receptor homology (TIR) domain"/>
    <property type="match status" value="1"/>
</dbReference>
<evidence type="ECO:0000313" key="5">
    <source>
        <dbReference type="Proteomes" id="UP001209878"/>
    </source>
</evidence>
<feature type="domain" description="TIR" evidence="2">
    <location>
        <begin position="184"/>
        <end position="323"/>
    </location>
</feature>
<reference evidence="4" key="1">
    <citation type="journal article" date="2023" name="Mol. Biol. Evol.">
        <title>Third-Generation Sequencing Reveals the Adaptive Role of the Epigenome in Three Deep-Sea Polychaetes.</title>
        <authorList>
            <person name="Perez M."/>
            <person name="Aroh O."/>
            <person name="Sun Y."/>
            <person name="Lan Y."/>
            <person name="Juniper S.K."/>
            <person name="Young C.R."/>
            <person name="Angers B."/>
            <person name="Qian P.Y."/>
        </authorList>
    </citation>
    <scope>NUCLEOTIDE SEQUENCE</scope>
    <source>
        <strain evidence="4">R07B-5</strain>
    </source>
</reference>
<dbReference type="Pfam" id="PF00536">
    <property type="entry name" value="SAM_1"/>
    <property type="match status" value="1"/>
</dbReference>
<dbReference type="PROSITE" id="PS50104">
    <property type="entry name" value="TIR"/>
    <property type="match status" value="1"/>
</dbReference>
<evidence type="ECO:0000259" key="3">
    <source>
        <dbReference type="PROSITE" id="PS50105"/>
    </source>
</evidence>
<organism evidence="4 5">
    <name type="scientific">Ridgeia piscesae</name>
    <name type="common">Tubeworm</name>
    <dbReference type="NCBI Taxonomy" id="27915"/>
    <lineage>
        <taxon>Eukaryota</taxon>
        <taxon>Metazoa</taxon>
        <taxon>Spiralia</taxon>
        <taxon>Lophotrochozoa</taxon>
        <taxon>Annelida</taxon>
        <taxon>Polychaeta</taxon>
        <taxon>Sedentaria</taxon>
        <taxon>Canalipalpata</taxon>
        <taxon>Sabellida</taxon>
        <taxon>Siboglinidae</taxon>
        <taxon>Ridgeia</taxon>
    </lineage>
</organism>
<evidence type="ECO:0000259" key="2">
    <source>
        <dbReference type="PROSITE" id="PS50104"/>
    </source>
</evidence>
<gene>
    <name evidence="4" type="ORF">NP493_539g02017</name>
</gene>
<dbReference type="SUPFAM" id="SSF52200">
    <property type="entry name" value="Toll/Interleukin receptor TIR domain"/>
    <property type="match status" value="1"/>
</dbReference>